<dbReference type="SUPFAM" id="SSF140500">
    <property type="entry name" value="BAS1536-like"/>
    <property type="match status" value="1"/>
</dbReference>
<evidence type="ECO:0000313" key="3">
    <source>
        <dbReference type="EMBL" id="SHI66344.1"/>
    </source>
</evidence>
<accession>A0A1M6CZV0</accession>
<dbReference type="CDD" id="cd00093">
    <property type="entry name" value="HTH_XRE"/>
    <property type="match status" value="1"/>
</dbReference>
<dbReference type="SMART" id="SM00530">
    <property type="entry name" value="HTH_XRE"/>
    <property type="match status" value="1"/>
</dbReference>
<keyword evidence="3" id="KW-0238">DNA-binding</keyword>
<name>A0A1M6CZV0_9FIRM</name>
<feature type="domain" description="HTH cro/C1-type" evidence="2">
    <location>
        <begin position="16"/>
        <end position="62"/>
    </location>
</feature>
<dbReference type="GO" id="GO:0003677">
    <property type="term" value="F:DNA binding"/>
    <property type="evidence" value="ECO:0007669"/>
    <property type="project" value="UniProtKB-KW"/>
</dbReference>
<dbReference type="Proteomes" id="UP000322917">
    <property type="component" value="Unassembled WGS sequence"/>
</dbReference>
<dbReference type="Gene3D" id="1.10.260.40">
    <property type="entry name" value="lambda repressor-like DNA-binding domains"/>
    <property type="match status" value="1"/>
</dbReference>
<organism evidence="3 4">
    <name type="scientific">Propionispora hippei DSM 15287</name>
    <dbReference type="NCBI Taxonomy" id="1123003"/>
    <lineage>
        <taxon>Bacteria</taxon>
        <taxon>Bacillati</taxon>
        <taxon>Bacillota</taxon>
        <taxon>Negativicutes</taxon>
        <taxon>Selenomonadales</taxon>
        <taxon>Sporomusaceae</taxon>
        <taxon>Propionispora</taxon>
    </lineage>
</organism>
<dbReference type="Gene3D" id="4.10.280.10">
    <property type="entry name" value="Helix-loop-helix DNA-binding domain"/>
    <property type="match status" value="1"/>
</dbReference>
<dbReference type="InterPro" id="IPR001387">
    <property type="entry name" value="Cro/C1-type_HTH"/>
</dbReference>
<dbReference type="AlphaFoldDB" id="A0A1M6CZV0"/>
<dbReference type="RefSeq" id="WP_223191595.1">
    <property type="nucleotide sequence ID" value="NZ_FQZD01000006.1"/>
</dbReference>
<feature type="coiled-coil region" evidence="1">
    <location>
        <begin position="106"/>
        <end position="133"/>
    </location>
</feature>
<dbReference type="GO" id="GO:0046983">
    <property type="term" value="F:protein dimerization activity"/>
    <property type="evidence" value="ECO:0007669"/>
    <property type="project" value="InterPro"/>
</dbReference>
<sequence length="157" mass="18080">MNLSKRILYFCNTFRITVNNLADRSGLTQSTLQNIISGNSSTAQVNTIEKICEGLGITLEDFFRETNVLPAPALQELTLFKKYLEWKYNSKNALASDTFKKSMLSLYELKEMIEELRKKLNDLANSKQLNDSEVIKVSQELDALLVEYYKLIRKNQN</sequence>
<dbReference type="Pfam" id="PF13443">
    <property type="entry name" value="HTH_26"/>
    <property type="match status" value="1"/>
</dbReference>
<dbReference type="InterPro" id="IPR037208">
    <property type="entry name" value="Spo0E-like_sf"/>
</dbReference>
<dbReference type="GO" id="GO:0043937">
    <property type="term" value="P:regulation of sporulation"/>
    <property type="evidence" value="ECO:0007669"/>
    <property type="project" value="InterPro"/>
</dbReference>
<evidence type="ECO:0000313" key="4">
    <source>
        <dbReference type="Proteomes" id="UP000322917"/>
    </source>
</evidence>
<reference evidence="3 4" key="1">
    <citation type="submission" date="2016-11" db="EMBL/GenBank/DDBJ databases">
        <authorList>
            <person name="Varghese N."/>
            <person name="Submissions S."/>
        </authorList>
    </citation>
    <scope>NUCLEOTIDE SEQUENCE [LARGE SCALE GENOMIC DNA]</scope>
    <source>
        <strain evidence="3 4">DSM 15287</strain>
    </source>
</reference>
<gene>
    <name evidence="3" type="ORF">SAMN02745170_00792</name>
</gene>
<dbReference type="InterPro" id="IPR036638">
    <property type="entry name" value="HLH_DNA-bd_sf"/>
</dbReference>
<evidence type="ECO:0000259" key="2">
    <source>
        <dbReference type="PROSITE" id="PS50943"/>
    </source>
</evidence>
<dbReference type="PROSITE" id="PS50943">
    <property type="entry name" value="HTH_CROC1"/>
    <property type="match status" value="1"/>
</dbReference>
<dbReference type="Pfam" id="PF09388">
    <property type="entry name" value="SpoOE-like"/>
    <property type="match status" value="1"/>
</dbReference>
<proteinExistence type="predicted"/>
<protein>
    <submittedName>
        <fullName evidence="3">Cro/C1-type HTH DNA-binding domain-containing protein</fullName>
    </submittedName>
</protein>
<dbReference type="InterPro" id="IPR010982">
    <property type="entry name" value="Lambda_DNA-bd_dom_sf"/>
</dbReference>
<dbReference type="InterPro" id="IPR018540">
    <property type="entry name" value="Spo0E-like"/>
</dbReference>
<dbReference type="EMBL" id="FQZD01000006">
    <property type="protein sequence ID" value="SHI66344.1"/>
    <property type="molecule type" value="Genomic_DNA"/>
</dbReference>
<keyword evidence="1" id="KW-0175">Coiled coil</keyword>
<evidence type="ECO:0000256" key="1">
    <source>
        <dbReference type="SAM" id="Coils"/>
    </source>
</evidence>
<dbReference type="SUPFAM" id="SSF47413">
    <property type="entry name" value="lambda repressor-like DNA-binding domains"/>
    <property type="match status" value="1"/>
</dbReference>
<keyword evidence="4" id="KW-1185">Reference proteome</keyword>